<gene>
    <name evidence="1" type="ORF">HMPREF9952_0673</name>
</gene>
<sequence length="130" mass="14676">MPIDEQLARWHAYGQINQQAIETVGRVQQRLAVYWGADTSTPQVDVLLLHIAASLGRIGRGGCVSPLYQPMQEEMRQAPMFPQVMAMHLDLLELIPLSIPEAEQSYFLANLYALVREQHQRLLPAKNAVN</sequence>
<dbReference type="RefSeq" id="WP_007242705.1">
    <property type="nucleotide sequence ID" value="NZ_AFUV01000014.1"/>
</dbReference>
<evidence type="ECO:0000313" key="1">
    <source>
        <dbReference type="EMBL" id="EGV05749.1"/>
    </source>
</evidence>
<comment type="caution">
    <text evidence="1">The sequence shown here is derived from an EMBL/GenBank/DDBJ whole genome shotgun (WGS) entry which is preliminary data.</text>
</comment>
<dbReference type="Proteomes" id="UP000006235">
    <property type="component" value="Unassembled WGS sequence"/>
</dbReference>
<reference evidence="1 2" key="1">
    <citation type="submission" date="2011-07" db="EMBL/GenBank/DDBJ databases">
        <authorList>
            <person name="Harkins D.M."/>
            <person name="Madupu R."/>
            <person name="Durkin A.S."/>
            <person name="Torralba M."/>
            <person name="Methe B."/>
            <person name="Sutton G.G."/>
            <person name="Nelson K.E."/>
        </authorList>
    </citation>
    <scope>NUCLEOTIDE SEQUENCE [LARGE SCALE GENOMIC DNA]</scope>
    <source>
        <strain evidence="1 2">HK 85</strain>
    </source>
</reference>
<dbReference type="AlphaFoldDB" id="F9Q9H0"/>
<evidence type="ECO:0000313" key="2">
    <source>
        <dbReference type="Proteomes" id="UP000006235"/>
    </source>
</evidence>
<organism evidence="1 2">
    <name type="scientific">Haemophilus pittmaniae HK 85</name>
    <dbReference type="NCBI Taxonomy" id="1035188"/>
    <lineage>
        <taxon>Bacteria</taxon>
        <taxon>Pseudomonadati</taxon>
        <taxon>Pseudomonadota</taxon>
        <taxon>Gammaproteobacteria</taxon>
        <taxon>Pasteurellales</taxon>
        <taxon>Pasteurellaceae</taxon>
        <taxon>Haemophilus</taxon>
    </lineage>
</organism>
<protein>
    <recommendedName>
        <fullName evidence="3">PRD domain-containing protein</fullName>
    </recommendedName>
</protein>
<accession>F9Q9H0</accession>
<dbReference type="STRING" id="1035188.HMPREF9952_0673"/>
<proteinExistence type="predicted"/>
<dbReference type="EMBL" id="AFUV01000014">
    <property type="protein sequence ID" value="EGV05749.1"/>
    <property type="molecule type" value="Genomic_DNA"/>
</dbReference>
<evidence type="ECO:0008006" key="3">
    <source>
        <dbReference type="Google" id="ProtNLM"/>
    </source>
</evidence>
<name>F9Q9H0_9PAST</name>